<gene>
    <name evidence="2" type="ORF">PQO03_04300</name>
</gene>
<organism evidence="2 3">
    <name type="scientific">Lentisphaera profundi</name>
    <dbReference type="NCBI Taxonomy" id="1658616"/>
    <lineage>
        <taxon>Bacteria</taxon>
        <taxon>Pseudomonadati</taxon>
        <taxon>Lentisphaerota</taxon>
        <taxon>Lentisphaeria</taxon>
        <taxon>Lentisphaerales</taxon>
        <taxon>Lentisphaeraceae</taxon>
        <taxon>Lentisphaera</taxon>
    </lineage>
</organism>
<accession>A0ABY7VSJ7</accession>
<evidence type="ECO:0000313" key="2">
    <source>
        <dbReference type="EMBL" id="WDE97175.1"/>
    </source>
</evidence>
<evidence type="ECO:0000256" key="1">
    <source>
        <dbReference type="SAM" id="MobiDB-lite"/>
    </source>
</evidence>
<name>A0ABY7VSJ7_9BACT</name>
<sequence length="47" mass="5520">MSRKKCPVPKTPAEDISEKSELTQENPERLSELYKEFIDLANERKLK</sequence>
<protein>
    <submittedName>
        <fullName evidence="2">Uncharacterized protein</fullName>
    </submittedName>
</protein>
<keyword evidence="3" id="KW-1185">Reference proteome</keyword>
<dbReference type="RefSeq" id="WP_274151403.1">
    <property type="nucleotide sequence ID" value="NZ_CP117811.1"/>
</dbReference>
<reference evidence="2 3" key="1">
    <citation type="submission" date="2023-02" db="EMBL/GenBank/DDBJ databases">
        <title>Genome sequence of Lentisphaera profundi SAORIC-696.</title>
        <authorList>
            <person name="Kim e."/>
            <person name="Cho J.-C."/>
            <person name="Choi A."/>
            <person name="Kang I."/>
        </authorList>
    </citation>
    <scope>NUCLEOTIDE SEQUENCE [LARGE SCALE GENOMIC DNA]</scope>
    <source>
        <strain evidence="2 3">SAORIC-696</strain>
    </source>
</reference>
<evidence type="ECO:0000313" key="3">
    <source>
        <dbReference type="Proteomes" id="UP001214250"/>
    </source>
</evidence>
<feature type="region of interest" description="Disordered" evidence="1">
    <location>
        <begin position="1"/>
        <end position="27"/>
    </location>
</feature>
<dbReference type="Proteomes" id="UP001214250">
    <property type="component" value="Chromosome 1"/>
</dbReference>
<dbReference type="EMBL" id="CP117811">
    <property type="protein sequence ID" value="WDE97175.1"/>
    <property type="molecule type" value="Genomic_DNA"/>
</dbReference>
<proteinExistence type="predicted"/>
<feature type="compositionally biased region" description="Basic and acidic residues" evidence="1">
    <location>
        <begin position="12"/>
        <end position="27"/>
    </location>
</feature>